<feature type="domain" description="Polysaccharide chain length determinant N-terminal" evidence="10">
    <location>
        <begin position="24"/>
        <end position="113"/>
    </location>
</feature>
<sequence>MNRLFANQWPLATNQQANVGQEFIGLSDITAFLRNYAGTITACLAAALLVAWFYNLTTDPVFTASAQILIEPKLPQHLQEGGEVNLSLDTAQIESQIAVLQSEKIASMVIDQLKLIEDTSFNRPETPMLQERCRKLKDIMVQTLGLQKSAWLNALWGHIGLGAPRSTANLTDYQKSRLSMLIFLSGLDVRRVGVSYAIDISFTSADPEGAAKIANATADAFVHEQIDTKADSAREGGAWLEKRLQQLRTQMNEAMARAQAFRSRHDYSVGGGASAGSGVNSEPTLEELEVTADTYQKMYESFLQAYTNSVSQQSYPVADARVITAATPPLFPSAPKPKLVLAFAGVAGLILGIGLSFARHSFDWTIRSPRHIRDNLGIECVGELAPTSKRREFGNVDEVTRHPWSRYSQSLRKARTEISLAETNHPVKFLGLTAVSNNSQKSSVVSNLATLYAMSGLKTLVIDADVRRSTITTRLLGHSNVQVNECQDPIRHNIIRALGRRFDVLPSSVVDAKNLLVPRNMQVFLSEVSADDPTAYELAAYDIVIVDLPTLESGPDDLVVGSVLDGVVVVAEWGKTHVDTLRELVRTLQASRTSILGVLLTKARAMTSKHRWVAAKHSVFEVGKACRAIIRED</sequence>
<dbReference type="InterPro" id="IPR050445">
    <property type="entry name" value="Bact_polysacc_biosynth/exp"/>
</dbReference>
<evidence type="ECO:0000256" key="9">
    <source>
        <dbReference type="SAM" id="Phobius"/>
    </source>
</evidence>
<dbReference type="Pfam" id="PF13807">
    <property type="entry name" value="GNVR"/>
    <property type="match status" value="1"/>
</dbReference>
<keyword evidence="3 9" id="KW-0812">Transmembrane</keyword>
<evidence type="ECO:0000256" key="4">
    <source>
        <dbReference type="ARBA" id="ARBA00022741"/>
    </source>
</evidence>
<organism evidence="12 13">
    <name type="scientific">Mesorhizobium caraganae</name>
    <dbReference type="NCBI Taxonomy" id="483206"/>
    <lineage>
        <taxon>Bacteria</taxon>
        <taxon>Pseudomonadati</taxon>
        <taxon>Pseudomonadota</taxon>
        <taxon>Alphaproteobacteria</taxon>
        <taxon>Hyphomicrobiales</taxon>
        <taxon>Phyllobacteriaceae</taxon>
        <taxon>Mesorhizobium</taxon>
    </lineage>
</organism>
<keyword evidence="7 9" id="KW-0472">Membrane</keyword>
<evidence type="ECO:0000256" key="2">
    <source>
        <dbReference type="ARBA" id="ARBA00022475"/>
    </source>
</evidence>
<dbReference type="InterPro" id="IPR027417">
    <property type="entry name" value="P-loop_NTPase"/>
</dbReference>
<evidence type="ECO:0000256" key="6">
    <source>
        <dbReference type="ARBA" id="ARBA00022989"/>
    </source>
</evidence>
<keyword evidence="5" id="KW-0067">ATP-binding</keyword>
<dbReference type="SUPFAM" id="SSF52540">
    <property type="entry name" value="P-loop containing nucleoside triphosphate hydrolases"/>
    <property type="match status" value="1"/>
</dbReference>
<dbReference type="PANTHER" id="PTHR32309">
    <property type="entry name" value="TYROSINE-PROTEIN KINASE"/>
    <property type="match status" value="1"/>
</dbReference>
<evidence type="ECO:0000313" key="13">
    <source>
        <dbReference type="Proteomes" id="UP001433071"/>
    </source>
</evidence>
<evidence type="ECO:0000259" key="11">
    <source>
        <dbReference type="Pfam" id="PF13807"/>
    </source>
</evidence>
<gene>
    <name evidence="12" type="ORF">NKI36_28355</name>
</gene>
<dbReference type="EMBL" id="JAMYQB010000031">
    <property type="protein sequence ID" value="MER9407929.1"/>
    <property type="molecule type" value="Genomic_DNA"/>
</dbReference>
<keyword evidence="4" id="KW-0547">Nucleotide-binding</keyword>
<evidence type="ECO:0000256" key="7">
    <source>
        <dbReference type="ARBA" id="ARBA00023136"/>
    </source>
</evidence>
<dbReference type="RefSeq" id="WP_352561917.1">
    <property type="nucleotide sequence ID" value="NZ_JAMYQB010000031.1"/>
</dbReference>
<keyword evidence="2" id="KW-1003">Cell membrane</keyword>
<name>A0ABV1Z8X2_9HYPH</name>
<feature type="domain" description="Tyrosine-protein kinase G-rich" evidence="11">
    <location>
        <begin position="293"/>
        <end position="360"/>
    </location>
</feature>
<dbReference type="PANTHER" id="PTHR32309:SF13">
    <property type="entry name" value="FERRIC ENTEROBACTIN TRANSPORT PROTEIN FEPE"/>
    <property type="match status" value="1"/>
</dbReference>
<accession>A0ABV1Z8X2</accession>
<keyword evidence="8" id="KW-0175">Coiled coil</keyword>
<evidence type="ECO:0000313" key="12">
    <source>
        <dbReference type="EMBL" id="MER9407929.1"/>
    </source>
</evidence>
<evidence type="ECO:0000256" key="1">
    <source>
        <dbReference type="ARBA" id="ARBA00004651"/>
    </source>
</evidence>
<keyword evidence="13" id="KW-1185">Reference proteome</keyword>
<dbReference type="InterPro" id="IPR032807">
    <property type="entry name" value="GNVR"/>
</dbReference>
<feature type="coiled-coil region" evidence="8">
    <location>
        <begin position="244"/>
        <end position="305"/>
    </location>
</feature>
<feature type="transmembrane region" description="Helical" evidence="9">
    <location>
        <begin position="339"/>
        <end position="358"/>
    </location>
</feature>
<protein>
    <submittedName>
        <fullName evidence="12">Wzz/FepE/Etk N-terminal domain-containing protein</fullName>
    </submittedName>
</protein>
<comment type="subcellular location">
    <subcellularLocation>
        <location evidence="1">Cell membrane</location>
        <topology evidence="1">Multi-pass membrane protein</topology>
    </subcellularLocation>
</comment>
<dbReference type="Gene3D" id="3.40.50.300">
    <property type="entry name" value="P-loop containing nucleotide triphosphate hydrolases"/>
    <property type="match status" value="1"/>
</dbReference>
<reference evidence="12 13" key="1">
    <citation type="journal article" date="2024" name="Proc. Natl. Acad. Sci. U.S.A.">
        <title>The evolutionary genomics of adaptation to stress in wild rhizobium bacteria.</title>
        <authorList>
            <person name="Kehlet-Delgado H."/>
            <person name="Montoya A.P."/>
            <person name="Jensen K.T."/>
            <person name="Wendlandt C.E."/>
            <person name="Dexheimer C."/>
            <person name="Roberts M."/>
            <person name="Torres Martinez L."/>
            <person name="Friesen M.L."/>
            <person name="Griffitts J.S."/>
            <person name="Porter S.S."/>
        </authorList>
    </citation>
    <scope>NUCLEOTIDE SEQUENCE [LARGE SCALE GENOMIC DNA]</scope>
    <source>
        <strain evidence="12 13">M0641</strain>
    </source>
</reference>
<evidence type="ECO:0000256" key="5">
    <source>
        <dbReference type="ARBA" id="ARBA00022840"/>
    </source>
</evidence>
<keyword evidence="6 9" id="KW-1133">Transmembrane helix</keyword>
<dbReference type="Pfam" id="PF02706">
    <property type="entry name" value="Wzz"/>
    <property type="match status" value="1"/>
</dbReference>
<dbReference type="InterPro" id="IPR005702">
    <property type="entry name" value="Wzc-like_C"/>
</dbReference>
<comment type="caution">
    <text evidence="12">The sequence shown here is derived from an EMBL/GenBank/DDBJ whole genome shotgun (WGS) entry which is preliminary data.</text>
</comment>
<dbReference type="InterPro" id="IPR003856">
    <property type="entry name" value="LPS_length_determ_N"/>
</dbReference>
<dbReference type="CDD" id="cd05387">
    <property type="entry name" value="BY-kinase"/>
    <property type="match status" value="1"/>
</dbReference>
<dbReference type="Proteomes" id="UP001433071">
    <property type="component" value="Unassembled WGS sequence"/>
</dbReference>
<evidence type="ECO:0000256" key="8">
    <source>
        <dbReference type="SAM" id="Coils"/>
    </source>
</evidence>
<evidence type="ECO:0000259" key="10">
    <source>
        <dbReference type="Pfam" id="PF02706"/>
    </source>
</evidence>
<evidence type="ECO:0000256" key="3">
    <source>
        <dbReference type="ARBA" id="ARBA00022692"/>
    </source>
</evidence>
<feature type="transmembrane region" description="Helical" evidence="9">
    <location>
        <begin position="36"/>
        <end position="54"/>
    </location>
</feature>
<proteinExistence type="predicted"/>